<dbReference type="SMART" id="SM00233">
    <property type="entry name" value="PH"/>
    <property type="match status" value="1"/>
</dbReference>
<dbReference type="PANTHER" id="PTHR12136:SF47">
    <property type="entry name" value="ENHANCED DISEASE RESISTANCE PROTEIN (DUF1336)"/>
    <property type="match status" value="1"/>
</dbReference>
<reference evidence="5 6" key="1">
    <citation type="journal article" date="2011" name="Science">
        <title>The Selaginella genome identifies genetic changes associated with the evolution of vascular plants.</title>
        <authorList>
            <person name="Banks J.A."/>
            <person name="Nishiyama T."/>
            <person name="Hasebe M."/>
            <person name="Bowman J.L."/>
            <person name="Gribskov M."/>
            <person name="dePamphilis C."/>
            <person name="Albert V.A."/>
            <person name="Aono N."/>
            <person name="Aoyama T."/>
            <person name="Ambrose B.A."/>
            <person name="Ashton N.W."/>
            <person name="Axtell M.J."/>
            <person name="Barker E."/>
            <person name="Barker M.S."/>
            <person name="Bennetzen J.L."/>
            <person name="Bonawitz N.D."/>
            <person name="Chapple C."/>
            <person name="Cheng C."/>
            <person name="Correa L.G."/>
            <person name="Dacre M."/>
            <person name="DeBarry J."/>
            <person name="Dreyer I."/>
            <person name="Elias M."/>
            <person name="Engstrom E.M."/>
            <person name="Estelle M."/>
            <person name="Feng L."/>
            <person name="Finet C."/>
            <person name="Floyd S.K."/>
            <person name="Frommer W.B."/>
            <person name="Fujita T."/>
            <person name="Gramzow L."/>
            <person name="Gutensohn M."/>
            <person name="Harholt J."/>
            <person name="Hattori M."/>
            <person name="Heyl A."/>
            <person name="Hirai T."/>
            <person name="Hiwatashi Y."/>
            <person name="Ishikawa M."/>
            <person name="Iwata M."/>
            <person name="Karol K.G."/>
            <person name="Koehler B."/>
            <person name="Kolukisaoglu U."/>
            <person name="Kubo M."/>
            <person name="Kurata T."/>
            <person name="Lalonde S."/>
            <person name="Li K."/>
            <person name="Li Y."/>
            <person name="Litt A."/>
            <person name="Lyons E."/>
            <person name="Manning G."/>
            <person name="Maruyama T."/>
            <person name="Michael T.P."/>
            <person name="Mikami K."/>
            <person name="Miyazaki S."/>
            <person name="Morinaga S."/>
            <person name="Murata T."/>
            <person name="Mueller-Roeber B."/>
            <person name="Nelson D.R."/>
            <person name="Obara M."/>
            <person name="Oguri Y."/>
            <person name="Olmstead R.G."/>
            <person name="Onodera N."/>
            <person name="Petersen B.L."/>
            <person name="Pils B."/>
            <person name="Prigge M."/>
            <person name="Rensing S.A."/>
            <person name="Riano-Pachon D.M."/>
            <person name="Roberts A.W."/>
            <person name="Sato Y."/>
            <person name="Scheller H.V."/>
            <person name="Schulz B."/>
            <person name="Schulz C."/>
            <person name="Shakirov E.V."/>
            <person name="Shibagaki N."/>
            <person name="Shinohara N."/>
            <person name="Shippen D.E."/>
            <person name="Soerensen I."/>
            <person name="Sotooka R."/>
            <person name="Sugimoto N."/>
            <person name="Sugita M."/>
            <person name="Sumikawa N."/>
            <person name="Tanurdzic M."/>
            <person name="Theissen G."/>
            <person name="Ulvskov P."/>
            <person name="Wakazuki S."/>
            <person name="Weng J.K."/>
            <person name="Willats W.W."/>
            <person name="Wipf D."/>
            <person name="Wolf P.G."/>
            <person name="Yang L."/>
            <person name="Zimmer A.D."/>
            <person name="Zhu Q."/>
            <person name="Mitros T."/>
            <person name="Hellsten U."/>
            <person name="Loque D."/>
            <person name="Otillar R."/>
            <person name="Salamov A."/>
            <person name="Schmutz J."/>
            <person name="Shapiro H."/>
            <person name="Lindquist E."/>
            <person name="Lucas S."/>
            <person name="Rokhsar D."/>
            <person name="Grigoriev I.V."/>
        </authorList>
    </citation>
    <scope>NUCLEOTIDE SEQUENCE [LARGE SCALE GENOMIC DNA]</scope>
</reference>
<gene>
    <name evidence="5" type="ORF">SELMODRAFT_431226</name>
</gene>
<dbReference type="Pfam" id="PF07059">
    <property type="entry name" value="EDR2_C"/>
    <property type="match status" value="1"/>
</dbReference>
<dbReference type="CDD" id="cd00177">
    <property type="entry name" value="START"/>
    <property type="match status" value="1"/>
</dbReference>
<dbReference type="Gene3D" id="3.30.530.20">
    <property type="match status" value="1"/>
</dbReference>
<organism evidence="6">
    <name type="scientific">Selaginella moellendorffii</name>
    <name type="common">Spikemoss</name>
    <dbReference type="NCBI Taxonomy" id="88036"/>
    <lineage>
        <taxon>Eukaryota</taxon>
        <taxon>Viridiplantae</taxon>
        <taxon>Streptophyta</taxon>
        <taxon>Embryophyta</taxon>
        <taxon>Tracheophyta</taxon>
        <taxon>Lycopodiopsida</taxon>
        <taxon>Selaginellales</taxon>
        <taxon>Selaginellaceae</taxon>
        <taxon>Selaginella</taxon>
    </lineage>
</organism>
<dbReference type="GO" id="GO:0005783">
    <property type="term" value="C:endoplasmic reticulum"/>
    <property type="evidence" value="ECO:0007669"/>
    <property type="project" value="UniProtKB-SubCell"/>
</dbReference>
<dbReference type="GO" id="GO:0008289">
    <property type="term" value="F:lipid binding"/>
    <property type="evidence" value="ECO:0007669"/>
    <property type="project" value="InterPro"/>
</dbReference>
<dbReference type="InterPro" id="IPR002913">
    <property type="entry name" value="START_lipid-bd_dom"/>
</dbReference>
<dbReference type="Gene3D" id="2.30.29.30">
    <property type="entry name" value="Pleckstrin-homology domain (PH domain)/Phosphotyrosine-binding domain (PTB)"/>
    <property type="match status" value="1"/>
</dbReference>
<dbReference type="EMBL" id="GL377713">
    <property type="protein sequence ID" value="EFJ05854.1"/>
    <property type="molecule type" value="Genomic_DNA"/>
</dbReference>
<dbReference type="PROSITE" id="PS50848">
    <property type="entry name" value="START"/>
    <property type="match status" value="1"/>
</dbReference>
<dbReference type="Gramene" id="EFJ05854">
    <property type="protein sequence ID" value="EFJ05854"/>
    <property type="gene ID" value="SELMODRAFT_431226"/>
</dbReference>
<feature type="domain" description="START" evidence="4">
    <location>
        <begin position="186"/>
        <end position="325"/>
    </location>
</feature>
<sequence>MAQAQAYAGWVYHVGINSKDLQYCHARYLVIKGRCVDMYKRDPQEEPGLQPMKKGIVRHNLMVAEIGRQIVYGRVLYGMKIHSKRDHSKHVQFACSSAEEIEKWMSAFRHAKDEAELEARKTSARAPSLTEEESKQTLPRMRSKSRLSRLITIGKGPEMLMRARTSMIQEADTDDYFNKRDGDAVEQADWRCFQTQNGLSKLSVFDERVLATVITGLRMFEDVAALQADRGTIMKSVGVVDASPDAVFEIVMSLDKSQRHQWDVLTGDLELVEHIDGHADIVYGTFDPKYFENWSWYRKYKRRDFLISRYWRRDQDGSYLFNVRSHAAGIWEINPLPTRSGTTGSRSLVTQVMEIESTGWGRWRKSWGKWKKSDYSSFRKTVPYILLCRTAGLREFFKAEAELSLLEDRISVLNVPKEAAKPLETAADTEVTEDFIDAIVSEDPDAGDDTEGLISNIPFQRGSHRLSRAPWSAMLALAAAQLENPLLADEPRINLDVNAFKGSLEPASPSKDCNCWEDPGGKGFMVRGRTYTRDNLKIPGGEPVLKLLAVDWYKSAHRIDLVARHPQSIVRTEAGKKLPFVLIVNLQVPAKPNYSLVFYYAADRSLRPSSLLEKFANGDDSFRNSRFKLIPSIVEGYWVVRRAVGTKACLLGRAVTCHYYRKDNYLEVDVDIGSSSVARGVIGLVLGYVTKIVVDLAIVVEAKDDDELPEYILGTTRVNRISPESAVPFQLG</sequence>
<dbReference type="SUPFAM" id="SSF55961">
    <property type="entry name" value="Bet v1-like"/>
    <property type="match status" value="1"/>
</dbReference>
<dbReference type="InterPro" id="IPR009769">
    <property type="entry name" value="EDR2_C"/>
</dbReference>
<dbReference type="Proteomes" id="UP000001514">
    <property type="component" value="Unassembled WGS sequence"/>
</dbReference>
<dbReference type="InParanoid" id="D8TBX9"/>
<comment type="subcellular location">
    <subcellularLocation>
        <location evidence="1">Endoplasmic reticulum</location>
    </subcellularLocation>
</comment>
<evidence type="ECO:0000256" key="1">
    <source>
        <dbReference type="ARBA" id="ARBA00004240"/>
    </source>
</evidence>
<dbReference type="InterPro" id="IPR045096">
    <property type="entry name" value="EDR2-like"/>
</dbReference>
<proteinExistence type="predicted"/>
<dbReference type="FunCoup" id="D8TBX9">
    <property type="interactions" value="1479"/>
</dbReference>
<name>D8TBX9_SELML</name>
<protein>
    <recommendedName>
        <fullName evidence="4">START domain-containing protein</fullName>
    </recommendedName>
</protein>
<evidence type="ECO:0000259" key="4">
    <source>
        <dbReference type="PROSITE" id="PS50848"/>
    </source>
</evidence>
<keyword evidence="6" id="KW-1185">Reference proteome</keyword>
<evidence type="ECO:0000313" key="6">
    <source>
        <dbReference type="Proteomes" id="UP000001514"/>
    </source>
</evidence>
<keyword evidence="2" id="KW-0256">Endoplasmic reticulum</keyword>
<dbReference type="Pfam" id="PF01852">
    <property type="entry name" value="START"/>
    <property type="match status" value="1"/>
</dbReference>
<evidence type="ECO:0000256" key="3">
    <source>
        <dbReference type="SAM" id="MobiDB-lite"/>
    </source>
</evidence>
<evidence type="ECO:0000313" key="5">
    <source>
        <dbReference type="EMBL" id="EFJ05854.1"/>
    </source>
</evidence>
<feature type="region of interest" description="Disordered" evidence="3">
    <location>
        <begin position="119"/>
        <end position="141"/>
    </location>
</feature>
<dbReference type="eggNOG" id="ENOG502QT1F">
    <property type="taxonomic scope" value="Eukaryota"/>
</dbReference>
<dbReference type="InterPro" id="IPR011993">
    <property type="entry name" value="PH-like_dom_sf"/>
</dbReference>
<evidence type="ECO:0000256" key="2">
    <source>
        <dbReference type="ARBA" id="ARBA00022824"/>
    </source>
</evidence>
<dbReference type="HOGENOM" id="CLU_018946_1_0_1"/>
<dbReference type="KEGG" id="smo:SELMODRAFT_431226"/>
<dbReference type="AlphaFoldDB" id="D8TBX9"/>
<dbReference type="InterPro" id="IPR001849">
    <property type="entry name" value="PH_domain"/>
</dbReference>
<dbReference type="PANTHER" id="PTHR12136">
    <property type="entry name" value="ENHANCED DISEASE RESISTANCE-RELATED"/>
    <property type="match status" value="1"/>
</dbReference>
<accession>D8TBX9</accession>
<dbReference type="InterPro" id="IPR023393">
    <property type="entry name" value="START-like_dom_sf"/>
</dbReference>
<dbReference type="SUPFAM" id="SSF50729">
    <property type="entry name" value="PH domain-like"/>
    <property type="match status" value="1"/>
</dbReference>